<feature type="signal peptide" evidence="1">
    <location>
        <begin position="1"/>
        <end position="17"/>
    </location>
</feature>
<dbReference type="EMBL" id="BQXH01000007">
    <property type="protein sequence ID" value="GKS81313.1"/>
    <property type="molecule type" value="Genomic_DNA"/>
</dbReference>
<feature type="chain" id="PRO_5047439599" description="PepSY domain-containing protein" evidence="1">
    <location>
        <begin position="18"/>
        <end position="185"/>
    </location>
</feature>
<organism evidence="2 3">
    <name type="scientific">Ligilactobacillus pabuli</name>
    <dbReference type="NCBI Taxonomy" id="2886039"/>
    <lineage>
        <taxon>Bacteria</taxon>
        <taxon>Bacillati</taxon>
        <taxon>Bacillota</taxon>
        <taxon>Bacilli</taxon>
        <taxon>Lactobacillales</taxon>
        <taxon>Lactobacillaceae</taxon>
        <taxon>Ligilactobacillus</taxon>
    </lineage>
</organism>
<comment type="caution">
    <text evidence="2">The sequence shown here is derived from an EMBL/GenBank/DDBJ whole genome shotgun (WGS) entry which is preliminary data.</text>
</comment>
<evidence type="ECO:0000256" key="1">
    <source>
        <dbReference type="SAM" id="SignalP"/>
    </source>
</evidence>
<accession>A0ABQ5JHI6</accession>
<reference evidence="2" key="1">
    <citation type="journal article" date="2022" name="Int. J. Syst. Evol. Microbiol.">
        <title>A novel species of lactic acid bacteria, Ligilactobacillus pabuli sp. nov., isolated from alfalfa silage.</title>
        <authorList>
            <person name="Tohno M."/>
            <person name="Tanizawa Y."/>
            <person name="Sawada H."/>
            <person name="Sakamoto M."/>
            <person name="Ohkuma M."/>
            <person name="Kobayashi H."/>
        </authorList>
    </citation>
    <scope>NUCLEOTIDE SEQUENCE</scope>
    <source>
        <strain evidence="2">AF129</strain>
    </source>
</reference>
<keyword evidence="1" id="KW-0732">Signal</keyword>
<gene>
    <name evidence="2" type="ORF">LPAF129_09990</name>
</gene>
<evidence type="ECO:0000313" key="3">
    <source>
        <dbReference type="Proteomes" id="UP001055149"/>
    </source>
</evidence>
<proteinExistence type="predicted"/>
<dbReference type="Proteomes" id="UP001055149">
    <property type="component" value="Unassembled WGS sequence"/>
</dbReference>
<evidence type="ECO:0008006" key="4">
    <source>
        <dbReference type="Google" id="ProtNLM"/>
    </source>
</evidence>
<protein>
    <recommendedName>
        <fullName evidence="4">PepSY domain-containing protein</fullName>
    </recommendedName>
</protein>
<sequence>MTLLLLTVALPALPVTATTTLPVKTITVGSSDDDGTLYQSKQTSTTIEFLHGHFLLRDFDSQKQSTLVKDKKVSLRDQQMRVYVNPQDSTVSLMYDAKNHEVVYNNNTFHRVDNGAEVLNIQLALALVRQRVGNQPGLIVSGTNIRAMDDDGRLYYRVKVQQRRQKKVRLFQVYSDNGKIVAVKK</sequence>
<name>A0ABQ5JHI6_9LACO</name>
<keyword evidence="3" id="KW-1185">Reference proteome</keyword>
<evidence type="ECO:0000313" key="2">
    <source>
        <dbReference type="EMBL" id="GKS81313.1"/>
    </source>
</evidence>